<evidence type="ECO:0000313" key="3">
    <source>
        <dbReference type="Proteomes" id="UP000010824"/>
    </source>
</evidence>
<proteinExistence type="predicted"/>
<evidence type="ECO:0000256" key="1">
    <source>
        <dbReference type="SAM" id="Phobius"/>
    </source>
</evidence>
<keyword evidence="1" id="KW-1133">Transmembrane helix</keyword>
<protein>
    <submittedName>
        <fullName evidence="2">Uncharacterized protein</fullName>
    </submittedName>
</protein>
<keyword evidence="1" id="KW-0472">Membrane</keyword>
<evidence type="ECO:0000313" key="2">
    <source>
        <dbReference type="EMBL" id="AGB02730.1"/>
    </source>
</evidence>
<dbReference type="EMBL" id="CP003167">
    <property type="protein sequence ID" value="AGB02730.1"/>
    <property type="molecule type" value="Genomic_DNA"/>
</dbReference>
<dbReference type="STRING" id="593750.Metfor_1703"/>
<keyword evidence="1" id="KW-0812">Transmembrane</keyword>
<sequence length="35" mass="3735" precursor="true">MFGLPDLTVIIVGGVVLVIIAALLYWGLTFKENAS</sequence>
<dbReference type="InParanoid" id="L0HFG0"/>
<accession>L0HFG0</accession>
<dbReference type="KEGG" id="mfo:Metfor_1703"/>
<dbReference type="AlphaFoldDB" id="L0HFG0"/>
<reference evidence="2 3" key="2">
    <citation type="journal article" date="2014" name="Genome Announc.">
        <title>Complete Genome Sequence of Methanoregula formicica SMSPT, a Mesophilic Hydrogenotrophic Methanogen Isolated from a Methanogenic Upflow Anaerobic Sludge Blanket Reactor.</title>
        <authorList>
            <person name="Yamamoto K."/>
            <person name="Tamaki H."/>
            <person name="Cadillo-Quiroz H."/>
            <person name="Imachi H."/>
            <person name="Kyrpides N."/>
            <person name="Woyke T."/>
            <person name="Goodwin L."/>
            <person name="Zinder S.H."/>
            <person name="Kamagata Y."/>
            <person name="Liu W.T."/>
        </authorList>
    </citation>
    <scope>NUCLEOTIDE SEQUENCE [LARGE SCALE GENOMIC DNA]</scope>
    <source>
        <strain evidence="3">DSM 22288 / NBRC 105244 / SMSP</strain>
    </source>
</reference>
<dbReference type="HOGENOM" id="CLU_3362558_0_0_2"/>
<dbReference type="Proteomes" id="UP000010824">
    <property type="component" value="Chromosome"/>
</dbReference>
<gene>
    <name evidence="2" type="ordered locus">Metfor_1703</name>
</gene>
<name>L0HFG0_METFS</name>
<reference evidence="3" key="1">
    <citation type="submission" date="2011-12" db="EMBL/GenBank/DDBJ databases">
        <title>Complete sequence of Methanoregula formicicum SMSP.</title>
        <authorList>
            <person name="Lucas S."/>
            <person name="Han J."/>
            <person name="Lapidus A."/>
            <person name="Cheng J.-F."/>
            <person name="Goodwin L."/>
            <person name="Pitluck S."/>
            <person name="Peters L."/>
            <person name="Ovchinnikova G."/>
            <person name="Teshima H."/>
            <person name="Detter J.C."/>
            <person name="Han C."/>
            <person name="Tapia R."/>
            <person name="Land M."/>
            <person name="Hauser L."/>
            <person name="Kyrpides N."/>
            <person name="Ivanova N."/>
            <person name="Pagani I."/>
            <person name="Imachi H."/>
            <person name="Tamaki H."/>
            <person name="Sekiguchi Y."/>
            <person name="Kamagata Y."/>
            <person name="Cadillo-Quiroz H."/>
            <person name="Zinder S."/>
            <person name="Liu W.-T."/>
            <person name="Woyke T."/>
        </authorList>
    </citation>
    <scope>NUCLEOTIDE SEQUENCE [LARGE SCALE GENOMIC DNA]</scope>
    <source>
        <strain evidence="3">DSM 22288 / NBRC 105244 / SMSP</strain>
    </source>
</reference>
<keyword evidence="3" id="KW-1185">Reference proteome</keyword>
<organism evidence="2 3">
    <name type="scientific">Methanoregula formicica (strain DSM 22288 / NBRC 105244 / SMSP)</name>
    <dbReference type="NCBI Taxonomy" id="593750"/>
    <lineage>
        <taxon>Archaea</taxon>
        <taxon>Methanobacteriati</taxon>
        <taxon>Methanobacteriota</taxon>
        <taxon>Stenosarchaea group</taxon>
        <taxon>Methanomicrobia</taxon>
        <taxon>Methanomicrobiales</taxon>
        <taxon>Methanoregulaceae</taxon>
        <taxon>Methanoregula</taxon>
    </lineage>
</organism>
<feature type="transmembrane region" description="Helical" evidence="1">
    <location>
        <begin position="7"/>
        <end position="28"/>
    </location>
</feature>